<dbReference type="CDD" id="cd11062">
    <property type="entry name" value="CYP58-like"/>
    <property type="match status" value="1"/>
</dbReference>
<dbReference type="Pfam" id="PF07859">
    <property type="entry name" value="Abhydrolase_3"/>
    <property type="match status" value="1"/>
</dbReference>
<dbReference type="GO" id="GO:0016705">
    <property type="term" value="F:oxidoreductase activity, acting on paired donors, with incorporation or reduction of molecular oxygen"/>
    <property type="evidence" value="ECO:0007669"/>
    <property type="project" value="InterPro"/>
</dbReference>
<evidence type="ECO:0000256" key="8">
    <source>
        <dbReference type="PROSITE-ProRule" id="PRU10038"/>
    </source>
</evidence>
<dbReference type="InterPro" id="IPR029058">
    <property type="entry name" value="AB_hydrolase_fold"/>
</dbReference>
<dbReference type="Pfam" id="PF00067">
    <property type="entry name" value="p450"/>
    <property type="match status" value="1"/>
</dbReference>
<dbReference type="GO" id="GO:0004497">
    <property type="term" value="F:monooxygenase activity"/>
    <property type="evidence" value="ECO:0007669"/>
    <property type="project" value="UniProtKB-KW"/>
</dbReference>
<dbReference type="GO" id="GO:0005506">
    <property type="term" value="F:iron ion binding"/>
    <property type="evidence" value="ECO:0007669"/>
    <property type="project" value="InterPro"/>
</dbReference>
<evidence type="ECO:0000256" key="5">
    <source>
        <dbReference type="ARBA" id="ARBA00023004"/>
    </source>
</evidence>
<comment type="cofactor">
    <cofactor evidence="1 7">
        <name>heme</name>
        <dbReference type="ChEBI" id="CHEBI:30413"/>
    </cofactor>
</comment>
<dbReference type="AlphaFoldDB" id="A0A9N9LC65"/>
<sequence>MNWESKEEIQHLLTNFRSFVKDVAGKYSISEQQNNSLISPPVKGPVWVANFTLPFPPEDSVRQILLEVIDKFNDQRSFYVRPISTPISMEWVGFRKGVGKDEPASNLSEVEKYQGLMRDASGPGIIMFIYGGAFYMNNQGTYRKIISQLSARSGLPCVSFHQRLAPQNPFPAALLDVFHGYMALLSPPLGSPHPAIPASSIVIAGDSSGGCLALGLLQVLLELKRSGNSKIQYHGRDVNIDLPAGLAIVSGVADLTNALPSHKELEMIDVMPPEPTMNILPNFPSCEIWPATPPRGNLYCDISMMRNPITAPSMATDWTGSPPLWFAAGQEQFSDGIKILVKAAVRQKVPVFFQEYENMPHCFMWIIGDPPQARRAWEGWADACVRLAKGGEVVTGAEFVLVKGLEKVSVPFVDLTRITDDEGKKIIRDASHSSFIYTGQKAIATFAYEWYYDLVLGGQFTFKLKELHEKYGPVIRVNPDELHFNDPDYYDEIFNVSNGKADKIYRVANAFGPYPAAIGTQGHDLHRLRRGALNVFFSKKYVSELVPHMQHVIDELCSRFKDACDTGEPINLKYAYSAATLDIMNEYCFSEKSKLVSKSDFGRKIFDDVDSFLIVSLVNVHIPWIMASLYSLPKLARQVEDIREEKDLSHLTSGHRTVFHDLIQSSLSPAEKSPSRLRDEAFSLITAGSGTSALVVQKLSYFIAANPNVQKKLLLELKQAIPSIDDHASLQALESLPYLNAVIREGLRLGHPITHRLSRTFQEKTLVYGEYTIPPGTNVNMTSMLIHENEDIFPDPKVFRPERWLNDKTLQRYLVPFSKGPRSCLGINLAWAELYLLVANVFRRYNFDVSGVIRERDIDVAKDIVLSVPRGDSPGVLVKIIKVDS</sequence>
<dbReference type="InterPro" id="IPR050121">
    <property type="entry name" value="Cytochrome_P450_monoxygenase"/>
</dbReference>
<name>A0A9N9LC65_9HELO</name>
<dbReference type="SUPFAM" id="SSF53474">
    <property type="entry name" value="alpha/beta-Hydrolases"/>
    <property type="match status" value="1"/>
</dbReference>
<dbReference type="OrthoDB" id="3945418at2759"/>
<keyword evidence="3 7" id="KW-0479">Metal-binding</keyword>
<evidence type="ECO:0000256" key="2">
    <source>
        <dbReference type="ARBA" id="ARBA00010617"/>
    </source>
</evidence>
<accession>A0A9N9LC65</accession>
<proteinExistence type="inferred from homology"/>
<dbReference type="InterPro" id="IPR001128">
    <property type="entry name" value="Cyt_P450"/>
</dbReference>
<evidence type="ECO:0000256" key="6">
    <source>
        <dbReference type="ARBA" id="ARBA00023033"/>
    </source>
</evidence>
<dbReference type="InterPro" id="IPR033140">
    <property type="entry name" value="Lipase_GDXG_put_SER_AS"/>
</dbReference>
<dbReference type="PANTHER" id="PTHR24305:SF157">
    <property type="entry name" value="N-ACETYLTRYPTOPHAN 6-HYDROXYLASE IVOC-RELATED"/>
    <property type="match status" value="1"/>
</dbReference>
<dbReference type="EMBL" id="CAJVRL010000111">
    <property type="protein sequence ID" value="CAG8961502.1"/>
    <property type="molecule type" value="Genomic_DNA"/>
</dbReference>
<keyword evidence="5 7" id="KW-0408">Iron</keyword>
<evidence type="ECO:0000259" key="9">
    <source>
        <dbReference type="Pfam" id="PF07859"/>
    </source>
</evidence>
<dbReference type="InterPro" id="IPR002401">
    <property type="entry name" value="Cyt_P450_E_grp-I"/>
</dbReference>
<dbReference type="PANTHER" id="PTHR24305">
    <property type="entry name" value="CYTOCHROME P450"/>
    <property type="match status" value="1"/>
</dbReference>
<dbReference type="Gene3D" id="3.40.50.1820">
    <property type="entry name" value="alpha/beta hydrolase"/>
    <property type="match status" value="1"/>
</dbReference>
<evidence type="ECO:0000313" key="10">
    <source>
        <dbReference type="EMBL" id="CAG8961502.1"/>
    </source>
</evidence>
<evidence type="ECO:0000256" key="1">
    <source>
        <dbReference type="ARBA" id="ARBA00001971"/>
    </source>
</evidence>
<keyword evidence="7" id="KW-0349">Heme</keyword>
<comment type="caution">
    <text evidence="10">The sequence shown here is derived from an EMBL/GenBank/DDBJ whole genome shotgun (WGS) entry which is preliminary data.</text>
</comment>
<evidence type="ECO:0000256" key="3">
    <source>
        <dbReference type="ARBA" id="ARBA00022723"/>
    </source>
</evidence>
<evidence type="ECO:0000256" key="7">
    <source>
        <dbReference type="PIRSR" id="PIRSR602401-1"/>
    </source>
</evidence>
<dbReference type="PROSITE" id="PS00086">
    <property type="entry name" value="CYTOCHROME_P450"/>
    <property type="match status" value="1"/>
</dbReference>
<dbReference type="Gene3D" id="1.10.630.10">
    <property type="entry name" value="Cytochrome P450"/>
    <property type="match status" value="1"/>
</dbReference>
<keyword evidence="6" id="KW-0503">Monooxygenase</keyword>
<keyword evidence="4" id="KW-0560">Oxidoreductase</keyword>
<comment type="similarity">
    <text evidence="2">Belongs to the cytochrome P450 family.</text>
</comment>
<protein>
    <recommendedName>
        <fullName evidence="9">Alpha/beta hydrolase fold-3 domain-containing protein</fullName>
    </recommendedName>
</protein>
<feature type="active site" evidence="8">
    <location>
        <position position="207"/>
    </location>
</feature>
<dbReference type="InterPro" id="IPR017972">
    <property type="entry name" value="Cyt_P450_CS"/>
</dbReference>
<dbReference type="InterPro" id="IPR013094">
    <property type="entry name" value="AB_hydrolase_3"/>
</dbReference>
<dbReference type="InterPro" id="IPR036396">
    <property type="entry name" value="Cyt_P450_sf"/>
</dbReference>
<dbReference type="GO" id="GO:0020037">
    <property type="term" value="F:heme binding"/>
    <property type="evidence" value="ECO:0007669"/>
    <property type="project" value="InterPro"/>
</dbReference>
<evidence type="ECO:0000256" key="4">
    <source>
        <dbReference type="ARBA" id="ARBA00023002"/>
    </source>
</evidence>
<keyword evidence="11" id="KW-1185">Reference proteome</keyword>
<dbReference type="PRINTS" id="PR00463">
    <property type="entry name" value="EP450I"/>
</dbReference>
<dbReference type="Proteomes" id="UP000696280">
    <property type="component" value="Unassembled WGS sequence"/>
</dbReference>
<gene>
    <name evidence="10" type="ORF">HYFRA_00013853</name>
</gene>
<dbReference type="GO" id="GO:0016787">
    <property type="term" value="F:hydrolase activity"/>
    <property type="evidence" value="ECO:0007669"/>
    <property type="project" value="InterPro"/>
</dbReference>
<evidence type="ECO:0000313" key="11">
    <source>
        <dbReference type="Proteomes" id="UP000696280"/>
    </source>
</evidence>
<dbReference type="SUPFAM" id="SSF48264">
    <property type="entry name" value="Cytochrome P450"/>
    <property type="match status" value="1"/>
</dbReference>
<feature type="binding site" description="axial binding residue" evidence="7">
    <location>
        <position position="824"/>
    </location>
    <ligand>
        <name>heme</name>
        <dbReference type="ChEBI" id="CHEBI:30413"/>
    </ligand>
    <ligandPart>
        <name>Fe</name>
        <dbReference type="ChEBI" id="CHEBI:18248"/>
    </ligandPart>
</feature>
<dbReference type="PROSITE" id="PS01174">
    <property type="entry name" value="LIPASE_GDXG_SER"/>
    <property type="match status" value="1"/>
</dbReference>
<feature type="domain" description="Alpha/beta hydrolase fold-3" evidence="9">
    <location>
        <begin position="126"/>
        <end position="364"/>
    </location>
</feature>
<organism evidence="10 11">
    <name type="scientific">Hymenoscyphus fraxineus</name>
    <dbReference type="NCBI Taxonomy" id="746836"/>
    <lineage>
        <taxon>Eukaryota</taxon>
        <taxon>Fungi</taxon>
        <taxon>Dikarya</taxon>
        <taxon>Ascomycota</taxon>
        <taxon>Pezizomycotina</taxon>
        <taxon>Leotiomycetes</taxon>
        <taxon>Helotiales</taxon>
        <taxon>Helotiaceae</taxon>
        <taxon>Hymenoscyphus</taxon>
    </lineage>
</organism>
<reference evidence="10" key="1">
    <citation type="submission" date="2021-07" db="EMBL/GenBank/DDBJ databases">
        <authorList>
            <person name="Durling M."/>
        </authorList>
    </citation>
    <scope>NUCLEOTIDE SEQUENCE</scope>
</reference>